<name>A0ABU7UJL1_9CLOT</name>
<evidence type="ECO:0000259" key="1">
    <source>
        <dbReference type="SMART" id="SM01321"/>
    </source>
</evidence>
<protein>
    <submittedName>
        <fullName evidence="2">Transposase</fullName>
    </submittedName>
</protein>
<accession>A0ABU7UJL1</accession>
<reference evidence="2 3" key="1">
    <citation type="submission" date="2023-11" db="EMBL/GenBank/DDBJ databases">
        <title>Draft genome sequence of a psychrophilic Clostridium strain from permafrost water brine.</title>
        <authorList>
            <person name="Shcherbakova V.A."/>
            <person name="Trubitsyn V.E."/>
            <person name="Zakharyuk A.G."/>
        </authorList>
    </citation>
    <scope>NUCLEOTIDE SEQUENCE [LARGE SCALE GENOMIC DNA]</scope>
    <source>
        <strain evidence="2 3">14F</strain>
    </source>
</reference>
<evidence type="ECO:0000313" key="2">
    <source>
        <dbReference type="EMBL" id="MEF2111596.1"/>
    </source>
</evidence>
<keyword evidence="3" id="KW-1185">Reference proteome</keyword>
<evidence type="ECO:0000313" key="3">
    <source>
        <dbReference type="Proteomes" id="UP001498469"/>
    </source>
</evidence>
<dbReference type="InterPro" id="IPR002686">
    <property type="entry name" value="Transposase_17"/>
</dbReference>
<dbReference type="Proteomes" id="UP001498469">
    <property type="component" value="Unassembled WGS sequence"/>
</dbReference>
<proteinExistence type="predicted"/>
<dbReference type="PANTHER" id="PTHR34322:SF2">
    <property type="entry name" value="TRANSPOSASE IS200-LIKE DOMAIN-CONTAINING PROTEIN"/>
    <property type="match status" value="1"/>
</dbReference>
<feature type="domain" description="Transposase IS200-like" evidence="1">
    <location>
        <begin position="9"/>
        <end position="123"/>
    </location>
</feature>
<dbReference type="SMART" id="SM01321">
    <property type="entry name" value="Y1_Tnp"/>
    <property type="match status" value="1"/>
</dbReference>
<dbReference type="PANTHER" id="PTHR34322">
    <property type="entry name" value="TRANSPOSASE, Y1_TNP DOMAIN-CONTAINING"/>
    <property type="match status" value="1"/>
</dbReference>
<comment type="caution">
    <text evidence="2">The sequence shown here is derived from an EMBL/GenBank/DDBJ whole genome shotgun (WGS) entry which is preliminary data.</text>
</comment>
<dbReference type="Pfam" id="PF01797">
    <property type="entry name" value="Y1_Tnp"/>
    <property type="match status" value="1"/>
</dbReference>
<gene>
    <name evidence="2" type="ORF">SJI18_04650</name>
</gene>
<dbReference type="RefSeq" id="WP_216246900.1">
    <property type="nucleotide sequence ID" value="NZ_JAZHFS010000003.1"/>
</dbReference>
<dbReference type="EMBL" id="JAZHFS010000003">
    <property type="protein sequence ID" value="MEF2111596.1"/>
    <property type="molecule type" value="Genomic_DNA"/>
</dbReference>
<sequence length="303" mass="35526">MSRTFRLKSDESIYHVMCKSITEVNLFKDTEDKKKYLSLIKKYKTLYNFKLYGYCLMDNHLHLIIDANGSDISKVMHGINFSYAMYFNKKHERGGHLFRDRFKSIIVANDRYLKTLSLYIHNNPTDILDYKNCPEQYAFSSLAIFIGKRRDYFKLVDYGFIISLFGESIKIARKNYYDLIFMCNEEKLKQEIEFEDEKSEYKNERILLVRNFKSDDVLEFIASKMNVSKIHLCMKYSRTLVQAKALTVVLMRSLCNFKSSDISSTLGNITQARISMLSTIGINLIGTNEKFENIIGDFIKCYA</sequence>
<organism evidence="2 3">
    <name type="scientific">Clostridium frigoriphilum</name>
    <dbReference type="NCBI Taxonomy" id="443253"/>
    <lineage>
        <taxon>Bacteria</taxon>
        <taxon>Bacillati</taxon>
        <taxon>Bacillota</taxon>
        <taxon>Clostridia</taxon>
        <taxon>Eubacteriales</taxon>
        <taxon>Clostridiaceae</taxon>
        <taxon>Clostridium</taxon>
    </lineage>
</organism>